<keyword evidence="3" id="KW-0597">Phosphoprotein</keyword>
<organism evidence="8 9">
    <name type="scientific">Glarea lozoyensis (strain ATCC 74030 / MF5533)</name>
    <dbReference type="NCBI Taxonomy" id="1104152"/>
    <lineage>
        <taxon>Eukaryota</taxon>
        <taxon>Fungi</taxon>
        <taxon>Dikarya</taxon>
        <taxon>Ascomycota</taxon>
        <taxon>Pezizomycotina</taxon>
        <taxon>Leotiomycetes</taxon>
        <taxon>Helotiales</taxon>
        <taxon>Helotiaceae</taxon>
        <taxon>Glarea</taxon>
    </lineage>
</organism>
<sequence length="606" mass="66782">MAKKRKASSRAKGEDSVSGFEERGGKHRAITTYEDVADSEDEFHINRDKVMLDDGPDAKRRRKYAEEDAELQPSDDEILGYSSASSEDEEPRATKGKSSKNTADSDDEASDEEEEEEEGWGTSRKDYYNADEIQTEADALEEEAEAKRIQQKRLQKMTEADFGFDENDWVDSTKTGENDDGDVVTEVLKDIEITDDMGSDERLRILRMRYPEFEFLADEFLTLQPLLLSLQKESEEENAPLGVTSPTLIKFRALSAYIASLTMYFALLSSTTGKPMDAAELRDHPVMESLLQCRTLWARVKALKALPTPTATESDSDSSPEELTTTTAIQASPSPPTSTSKPTKSKSKSTPLPLDDLSALLPSKRPSNPKPKSKPTTYDSSSDFGEETHLTASAAATKFAKRKTLKFYTSQITQKTSKRLGAGMAAGGDEDLPYRERFRDRQTRLNAEAAKRGEVLSASGRGKGAGVELGGDDEEGDGGEREEGEDDEYYNLITSNRRSKNDAKASALATTAAAASAAALDRVANASDLNPDEKRAIGYTIEKNKGLAPKRKKEVRNPRVKKRMKYEEKKKKLGSVRQVYKGGEERGGYGGEKTGIKSGLVKSIKL</sequence>
<feature type="region of interest" description="Disordered" evidence="6">
    <location>
        <begin position="414"/>
        <end position="436"/>
    </location>
</feature>
<feature type="compositionally biased region" description="Acidic residues" evidence="6">
    <location>
        <begin position="470"/>
        <end position="489"/>
    </location>
</feature>
<feature type="compositionally biased region" description="Acidic residues" evidence="6">
    <location>
        <begin position="104"/>
        <end position="119"/>
    </location>
</feature>
<dbReference type="OrthoDB" id="1924577at2759"/>
<dbReference type="InterPro" id="IPR018972">
    <property type="entry name" value="Sas10_C_dom"/>
</dbReference>
<dbReference type="Pfam" id="PF04000">
    <property type="entry name" value="Sas10_Utp3"/>
    <property type="match status" value="1"/>
</dbReference>
<proteinExistence type="inferred from homology"/>
<dbReference type="PANTHER" id="PTHR13237">
    <property type="entry name" value="SOMETHING ABOUT SILENCING PROTEIN 10-RELATED"/>
    <property type="match status" value="1"/>
</dbReference>
<feature type="domain" description="Sas10 C-terminal" evidence="7">
    <location>
        <begin position="532"/>
        <end position="606"/>
    </location>
</feature>
<feature type="compositionally biased region" description="Acidic residues" evidence="6">
    <location>
        <begin position="67"/>
        <end position="78"/>
    </location>
</feature>
<comment type="caution">
    <text evidence="8">The sequence shown here is derived from an EMBL/GenBank/DDBJ whole genome shotgun (WGS) entry which is preliminary data.</text>
</comment>
<feature type="region of interest" description="Disordered" evidence="6">
    <location>
        <begin position="449"/>
        <end position="489"/>
    </location>
</feature>
<keyword evidence="4" id="KW-0539">Nucleus</keyword>
<dbReference type="GO" id="GO:0000462">
    <property type="term" value="P:maturation of SSU-rRNA from tricistronic rRNA transcript (SSU-rRNA, 5.8S rRNA, LSU-rRNA)"/>
    <property type="evidence" value="ECO:0007669"/>
    <property type="project" value="TreeGrafter"/>
</dbReference>
<evidence type="ECO:0000256" key="1">
    <source>
        <dbReference type="ARBA" id="ARBA00004123"/>
    </source>
</evidence>
<gene>
    <name evidence="8" type="ORF">M7I_7727</name>
</gene>
<dbReference type="InParanoid" id="H0EY30"/>
<feature type="region of interest" description="Disordered" evidence="6">
    <location>
        <begin position="307"/>
        <end position="384"/>
    </location>
</feature>
<dbReference type="EMBL" id="AGUE01000237">
    <property type="protein sequence ID" value="EHK96592.1"/>
    <property type="molecule type" value="Genomic_DNA"/>
</dbReference>
<dbReference type="FunCoup" id="H0EY30">
    <property type="interactions" value="223"/>
</dbReference>
<dbReference type="Pfam" id="PF09368">
    <property type="entry name" value="Sas10"/>
    <property type="match status" value="1"/>
</dbReference>
<name>H0EY30_GLAL7</name>
<feature type="compositionally biased region" description="Low complexity" evidence="6">
    <location>
        <begin position="337"/>
        <end position="366"/>
    </location>
</feature>
<keyword evidence="9" id="KW-1185">Reference proteome</keyword>
<dbReference type="PANTHER" id="PTHR13237:SF8">
    <property type="entry name" value="SOMETHING ABOUT SILENCING PROTEIN 10"/>
    <property type="match status" value="1"/>
</dbReference>
<comment type="similarity">
    <text evidence="2">Belongs to the SAS10 family.</text>
</comment>
<evidence type="ECO:0000313" key="9">
    <source>
        <dbReference type="Proteomes" id="UP000005446"/>
    </source>
</evidence>
<comment type="subcellular location">
    <subcellularLocation>
        <location evidence="1">Nucleus</location>
    </subcellularLocation>
</comment>
<evidence type="ECO:0000256" key="4">
    <source>
        <dbReference type="ARBA" id="ARBA00023242"/>
    </source>
</evidence>
<protein>
    <recommendedName>
        <fullName evidence="7">Sas10 C-terminal domain-containing protein</fullName>
    </recommendedName>
</protein>
<reference evidence="8 9" key="1">
    <citation type="journal article" date="2012" name="Eukaryot. Cell">
        <title>Genome sequence of the fungus Glarea lozoyensis: the first genome sequence of a species from the Helotiaceae family.</title>
        <authorList>
            <person name="Youssar L."/>
            <person name="Gruening B.A."/>
            <person name="Erxleben A."/>
            <person name="Guenther S."/>
            <person name="Huettel W."/>
        </authorList>
    </citation>
    <scope>NUCLEOTIDE SEQUENCE [LARGE SCALE GENOMIC DNA]</scope>
    <source>
        <strain evidence="9">ATCC 74030 / MF5533</strain>
    </source>
</reference>
<evidence type="ECO:0000313" key="8">
    <source>
        <dbReference type="EMBL" id="EHK96592.1"/>
    </source>
</evidence>
<dbReference type="GO" id="GO:0032040">
    <property type="term" value="C:small-subunit processome"/>
    <property type="evidence" value="ECO:0007669"/>
    <property type="project" value="TreeGrafter"/>
</dbReference>
<keyword evidence="5" id="KW-0175">Coiled coil</keyword>
<feature type="coiled-coil region" evidence="5">
    <location>
        <begin position="130"/>
        <end position="160"/>
    </location>
</feature>
<dbReference type="InterPro" id="IPR007146">
    <property type="entry name" value="Sas10/Utp3/C1D"/>
</dbReference>
<evidence type="ECO:0000256" key="3">
    <source>
        <dbReference type="ARBA" id="ARBA00022553"/>
    </source>
</evidence>
<feature type="region of interest" description="Disordered" evidence="6">
    <location>
        <begin position="1"/>
        <end position="129"/>
    </location>
</feature>
<evidence type="ECO:0000256" key="6">
    <source>
        <dbReference type="SAM" id="MobiDB-lite"/>
    </source>
</evidence>
<dbReference type="Proteomes" id="UP000005446">
    <property type="component" value="Unassembled WGS sequence"/>
</dbReference>
<feature type="compositionally biased region" description="Basic and acidic residues" evidence="6">
    <location>
        <begin position="42"/>
        <end position="58"/>
    </location>
</feature>
<feature type="region of interest" description="Disordered" evidence="6">
    <location>
        <begin position="568"/>
        <end position="592"/>
    </location>
</feature>
<dbReference type="AlphaFoldDB" id="H0EY30"/>
<accession>H0EY30</accession>
<feature type="compositionally biased region" description="Basic and acidic residues" evidence="6">
    <location>
        <begin position="11"/>
        <end position="24"/>
    </location>
</feature>
<feature type="compositionally biased region" description="Polar residues" evidence="6">
    <location>
        <begin position="321"/>
        <end position="331"/>
    </location>
</feature>
<evidence type="ECO:0000259" key="7">
    <source>
        <dbReference type="Pfam" id="PF09368"/>
    </source>
</evidence>
<evidence type="ECO:0000256" key="2">
    <source>
        <dbReference type="ARBA" id="ARBA00010979"/>
    </source>
</evidence>
<dbReference type="HOGENOM" id="CLU_019106_1_0_1"/>
<evidence type="ECO:0000256" key="5">
    <source>
        <dbReference type="SAM" id="Coils"/>
    </source>
</evidence>